<evidence type="ECO:0000259" key="1">
    <source>
        <dbReference type="Pfam" id="PF07693"/>
    </source>
</evidence>
<dbReference type="InterPro" id="IPR011646">
    <property type="entry name" value="KAP_P-loop"/>
</dbReference>
<dbReference type="Gene3D" id="3.40.50.300">
    <property type="entry name" value="P-loop containing nucleotide triphosphate hydrolases"/>
    <property type="match status" value="1"/>
</dbReference>
<protein>
    <recommendedName>
        <fullName evidence="1">KAP NTPase domain-containing protein</fullName>
    </recommendedName>
</protein>
<dbReference type="EMBL" id="JADDUM010000222">
    <property type="protein sequence ID" value="MBE8593882.1"/>
    <property type="molecule type" value="Genomic_DNA"/>
</dbReference>
<keyword evidence="3" id="KW-1185">Reference proteome</keyword>
<reference evidence="2 3" key="1">
    <citation type="submission" date="2020-10" db="EMBL/GenBank/DDBJ databases">
        <title>The draft genomes of Cyclamen pathogen Pseudomonas sp.</title>
        <authorList>
            <person name="Fujikawa T."/>
            <person name="Sawada H."/>
        </authorList>
    </citation>
    <scope>NUCLEOTIDE SEQUENCE [LARGE SCALE GENOMIC DNA]</scope>
    <source>
        <strain evidence="2 3">MAFF 301449</strain>
    </source>
</reference>
<gene>
    <name evidence="2" type="ORF">IQK56_24850</name>
</gene>
<organism evidence="2 3">
    <name type="scientific">Pseudomonas cyclaminis</name>
    <dbReference type="NCBI Taxonomy" id="2781239"/>
    <lineage>
        <taxon>Bacteria</taxon>
        <taxon>Pseudomonadati</taxon>
        <taxon>Pseudomonadota</taxon>
        <taxon>Gammaproteobacteria</taxon>
        <taxon>Pseudomonadales</taxon>
        <taxon>Pseudomonadaceae</taxon>
        <taxon>Pseudomonas</taxon>
    </lineage>
</organism>
<dbReference type="Pfam" id="PF07693">
    <property type="entry name" value="KAP_NTPase"/>
    <property type="match status" value="1"/>
</dbReference>
<feature type="domain" description="KAP NTPase" evidence="1">
    <location>
        <begin position="15"/>
        <end position="109"/>
    </location>
</feature>
<proteinExistence type="predicted"/>
<evidence type="ECO:0000313" key="3">
    <source>
        <dbReference type="Proteomes" id="UP000613075"/>
    </source>
</evidence>
<comment type="caution">
    <text evidence="2">The sequence shown here is derived from an EMBL/GenBank/DDBJ whole genome shotgun (WGS) entry which is preliminary data.</text>
</comment>
<dbReference type="RefSeq" id="WP_193862506.1">
    <property type="nucleotide sequence ID" value="NZ_JADDUM010000222.1"/>
</dbReference>
<sequence>MSVAVEGKLLEFASHKKGEAIILKGGWGVGKTHLWESIVKENKTKFCSASYSYVSLFGLNSLKDLKQAIYQNLVGMDKAELSGNAVTVKDGADSISRFFRKNVTLLSGMKQLELLVEAYQSSAINNVLVCLDDFERKGKGLADGEVLGFISFLIEKRNCKVVLVLNEDEHASVGDEFASYREKVFGYELEYKPSSRDCALLVFDGGGVGDAEFVSRITKLDIRNIRLIGKIKYYYDYILSKVNVTNDKILSDIRCVLPLAILARYAGSQSPIELSMLLKFDGWIGSPLSDASAEEMEIYKRHEKQADAMRSYGYLSTSQLDVAVINLVLKGYVDQEDLDAVVLAANESLRASGAEYMYNSAWMSFHSKLGMSQDDFVGEFDLAVDAYLEYLNVDRLSSIVRLYRDLDLDEKADSVIQKFFEMLSRARSLPDRRALWEEPKDGVIRKELDRYFESFGTTMSLEQAVDFLLSKRSTAEAVSVLAKSTESDYYSYFVSPGSNNFKEVIKFLLGASHSANVFEDAVPGSANKIFIAVYGALRRVRSVSRLNEIRLSPLMEYDDLYGRLASNS</sequence>
<dbReference type="SUPFAM" id="SSF52540">
    <property type="entry name" value="P-loop containing nucleoside triphosphate hydrolases"/>
    <property type="match status" value="1"/>
</dbReference>
<accession>A0ABR9SY69</accession>
<dbReference type="InterPro" id="IPR027417">
    <property type="entry name" value="P-loop_NTPase"/>
</dbReference>
<name>A0ABR9SY69_9PSED</name>
<evidence type="ECO:0000313" key="2">
    <source>
        <dbReference type="EMBL" id="MBE8593882.1"/>
    </source>
</evidence>
<dbReference type="Proteomes" id="UP000613075">
    <property type="component" value="Unassembled WGS sequence"/>
</dbReference>